<dbReference type="SFLD" id="SFLDS00029">
    <property type="entry name" value="Radical_SAM"/>
    <property type="match status" value="1"/>
</dbReference>
<evidence type="ECO:0000259" key="7">
    <source>
        <dbReference type="PROSITE" id="PS51918"/>
    </source>
</evidence>
<sequence>MTNSSQKRQHIPKKFGFRFKDAIQFPEMVVCGISFCCNARCIHCPNAKTNFTASLKGADQLMSWEVYKKIVHECTQYPHSLVRLSSAGEILMHPHGIEMIEYLLNFKKNVALTTNGSLLTPDKSICLLKAGIRSIEISVDAATSEIYEKIRPGLSFEQTLSNIQNLVRLRDQGKFKTRIMVSIIKQKDNMDSLEKIKKFWKNLVDVVLTRSLLSFSGLIDRGAQETYMPATVPCPFLWERVLIDPVGNLRACVNDIYNKLCVGNIMEQNISQLWQSDILNEWRRMHLEGKRNEMIHCKDCVDLEYRSWNYNYFHALNKPIE</sequence>
<evidence type="ECO:0000256" key="5">
    <source>
        <dbReference type="ARBA" id="ARBA00023004"/>
    </source>
</evidence>
<dbReference type="STRING" id="651182.TOL2_C35310"/>
<dbReference type="InterPro" id="IPR007197">
    <property type="entry name" value="rSAM"/>
</dbReference>
<dbReference type="InterPro" id="IPR050377">
    <property type="entry name" value="Radical_SAM_PqqE_MftC-like"/>
</dbReference>
<evidence type="ECO:0000256" key="6">
    <source>
        <dbReference type="ARBA" id="ARBA00023014"/>
    </source>
</evidence>
<dbReference type="SUPFAM" id="SSF102114">
    <property type="entry name" value="Radical SAM enzymes"/>
    <property type="match status" value="1"/>
</dbReference>
<keyword evidence="9" id="KW-1185">Reference proteome</keyword>
<dbReference type="PANTHER" id="PTHR11228:SF7">
    <property type="entry name" value="PQQA PEPTIDE CYCLASE"/>
    <property type="match status" value="1"/>
</dbReference>
<dbReference type="KEGG" id="dto:TOL2_C35310"/>
<reference evidence="8 9" key="1">
    <citation type="journal article" date="2013" name="Environ. Microbiol.">
        <title>Complete genome, catabolic sub-proteomes and key-metabolites of Desulfobacula toluolica Tol2, a marine, aromatic compound-degrading, sulfate-reducing bacterium.</title>
        <authorList>
            <person name="Wohlbrand L."/>
            <person name="Jacob J.H."/>
            <person name="Kube M."/>
            <person name="Mussmann M."/>
            <person name="Jarling R."/>
            <person name="Beck A."/>
            <person name="Amann R."/>
            <person name="Wilkes H."/>
            <person name="Reinhardt R."/>
            <person name="Rabus R."/>
        </authorList>
    </citation>
    <scope>NUCLEOTIDE SEQUENCE [LARGE SCALE GENOMIC DNA]</scope>
    <source>
        <strain evidence="9">DSM 7467 / Tol2</strain>
    </source>
</reference>
<dbReference type="Gene3D" id="3.20.20.70">
    <property type="entry name" value="Aldolase class I"/>
    <property type="match status" value="1"/>
</dbReference>
<keyword evidence="6" id="KW-0411">Iron-sulfur</keyword>
<dbReference type="SFLD" id="SFLDG01067">
    <property type="entry name" value="SPASM/twitch_domain_containing"/>
    <property type="match status" value="1"/>
</dbReference>
<evidence type="ECO:0000256" key="1">
    <source>
        <dbReference type="ARBA" id="ARBA00001966"/>
    </source>
</evidence>
<dbReference type="EMBL" id="FO203503">
    <property type="protein sequence ID" value="CCK81688.1"/>
    <property type="molecule type" value="Genomic_DNA"/>
</dbReference>
<gene>
    <name evidence="8" type="ordered locus">TOL2_C35310</name>
</gene>
<protein>
    <submittedName>
        <fullName evidence="8">Radical SAM domain protein</fullName>
    </submittedName>
</protein>
<dbReference type="InterPro" id="IPR013785">
    <property type="entry name" value="Aldolase_TIM"/>
</dbReference>
<evidence type="ECO:0000256" key="3">
    <source>
        <dbReference type="ARBA" id="ARBA00022691"/>
    </source>
</evidence>
<keyword evidence="4" id="KW-0479">Metal-binding</keyword>
<proteinExistence type="predicted"/>
<dbReference type="InterPro" id="IPR058240">
    <property type="entry name" value="rSAM_sf"/>
</dbReference>
<feature type="domain" description="Radical SAM core" evidence="7">
    <location>
        <begin position="18"/>
        <end position="259"/>
    </location>
</feature>
<accession>K0NNR3</accession>
<dbReference type="Pfam" id="PF13186">
    <property type="entry name" value="SPASM"/>
    <property type="match status" value="1"/>
</dbReference>
<dbReference type="PANTHER" id="PTHR11228">
    <property type="entry name" value="RADICAL SAM DOMAIN PROTEIN"/>
    <property type="match status" value="1"/>
</dbReference>
<keyword evidence="5" id="KW-0408">Iron</keyword>
<dbReference type="GO" id="GO:0046872">
    <property type="term" value="F:metal ion binding"/>
    <property type="evidence" value="ECO:0007669"/>
    <property type="project" value="UniProtKB-KW"/>
</dbReference>
<evidence type="ECO:0000256" key="4">
    <source>
        <dbReference type="ARBA" id="ARBA00022723"/>
    </source>
</evidence>
<dbReference type="SFLD" id="SFLDG01387">
    <property type="entry name" value="BtrN-like_SPASM_domain_contain"/>
    <property type="match status" value="1"/>
</dbReference>
<dbReference type="GO" id="GO:0051536">
    <property type="term" value="F:iron-sulfur cluster binding"/>
    <property type="evidence" value="ECO:0007669"/>
    <property type="project" value="UniProtKB-KW"/>
</dbReference>
<dbReference type="PROSITE" id="PS51918">
    <property type="entry name" value="RADICAL_SAM"/>
    <property type="match status" value="1"/>
</dbReference>
<name>K0NNR3_DESTT</name>
<comment type="cofactor">
    <cofactor evidence="1">
        <name>[4Fe-4S] cluster</name>
        <dbReference type="ChEBI" id="CHEBI:49883"/>
    </cofactor>
</comment>
<dbReference type="Pfam" id="PF04055">
    <property type="entry name" value="Radical_SAM"/>
    <property type="match status" value="1"/>
</dbReference>
<dbReference type="RefSeq" id="WP_014958876.1">
    <property type="nucleotide sequence ID" value="NC_018645.1"/>
</dbReference>
<dbReference type="HOGENOM" id="CLU_009273_1_2_7"/>
<organism evidence="8 9">
    <name type="scientific">Desulfobacula toluolica (strain DSM 7467 / Tol2)</name>
    <dbReference type="NCBI Taxonomy" id="651182"/>
    <lineage>
        <taxon>Bacteria</taxon>
        <taxon>Pseudomonadati</taxon>
        <taxon>Thermodesulfobacteriota</taxon>
        <taxon>Desulfobacteria</taxon>
        <taxon>Desulfobacterales</taxon>
        <taxon>Desulfobacteraceae</taxon>
        <taxon>Desulfobacula</taxon>
    </lineage>
</organism>
<dbReference type="OrthoDB" id="9772409at2"/>
<dbReference type="Proteomes" id="UP000007347">
    <property type="component" value="Chromosome"/>
</dbReference>
<dbReference type="InterPro" id="IPR023885">
    <property type="entry name" value="4Fe4S-binding_SPASM_dom"/>
</dbReference>
<keyword evidence="2" id="KW-0004">4Fe-4S</keyword>
<dbReference type="InterPro" id="IPR034391">
    <property type="entry name" value="AdoMet-like_SPASM_containing"/>
</dbReference>
<dbReference type="GO" id="GO:0003824">
    <property type="term" value="F:catalytic activity"/>
    <property type="evidence" value="ECO:0007669"/>
    <property type="project" value="InterPro"/>
</dbReference>
<dbReference type="AlphaFoldDB" id="K0NNR3"/>
<evidence type="ECO:0000313" key="8">
    <source>
        <dbReference type="EMBL" id="CCK81688.1"/>
    </source>
</evidence>
<evidence type="ECO:0000313" key="9">
    <source>
        <dbReference type="Proteomes" id="UP000007347"/>
    </source>
</evidence>
<dbReference type="CDD" id="cd21109">
    <property type="entry name" value="SPASM"/>
    <property type="match status" value="1"/>
</dbReference>
<keyword evidence="3" id="KW-0949">S-adenosyl-L-methionine</keyword>
<dbReference type="CDD" id="cd01335">
    <property type="entry name" value="Radical_SAM"/>
    <property type="match status" value="1"/>
</dbReference>
<evidence type="ECO:0000256" key="2">
    <source>
        <dbReference type="ARBA" id="ARBA00022485"/>
    </source>
</evidence>